<accession>A0ABZ1RHQ4</accession>
<evidence type="ECO:0000256" key="7">
    <source>
        <dbReference type="ARBA" id="ARBA00022842"/>
    </source>
</evidence>
<dbReference type="Proteomes" id="UP001432075">
    <property type="component" value="Chromosome"/>
</dbReference>
<dbReference type="InterPro" id="IPR040255">
    <property type="entry name" value="Non-specific_endonuclease"/>
</dbReference>
<dbReference type="GeneID" id="91412283"/>
<dbReference type="SMART" id="SM00477">
    <property type="entry name" value="NUC"/>
    <property type="match status" value="1"/>
</dbReference>
<evidence type="ECO:0000259" key="8">
    <source>
        <dbReference type="SMART" id="SM00477"/>
    </source>
</evidence>
<dbReference type="PROSITE" id="PS01070">
    <property type="entry name" value="NUCLEASE_NON_SPEC"/>
    <property type="match status" value="1"/>
</dbReference>
<keyword evidence="4" id="KW-0479">Metal-binding</keyword>
<dbReference type="InterPro" id="IPR044925">
    <property type="entry name" value="His-Me_finger_sf"/>
</dbReference>
<name>A0ABZ1RHQ4_9ACTN</name>
<evidence type="ECO:0000313" key="10">
    <source>
        <dbReference type="EMBL" id="WUO45984.1"/>
    </source>
</evidence>
<dbReference type="InterPro" id="IPR044929">
    <property type="entry name" value="DNA/RNA_non-sp_Endonuclease_sf"/>
</dbReference>
<evidence type="ECO:0000256" key="3">
    <source>
        <dbReference type="ARBA" id="ARBA00022722"/>
    </source>
</evidence>
<evidence type="ECO:0000256" key="6">
    <source>
        <dbReference type="ARBA" id="ARBA00022801"/>
    </source>
</evidence>
<evidence type="ECO:0000256" key="4">
    <source>
        <dbReference type="ARBA" id="ARBA00022723"/>
    </source>
</evidence>
<keyword evidence="11" id="KW-1185">Reference proteome</keyword>
<dbReference type="Gene3D" id="3.40.570.10">
    <property type="entry name" value="Extracellular Endonuclease, subunit A"/>
    <property type="match status" value="1"/>
</dbReference>
<feature type="domain" description="ENPP1-3/EXOG-like endonuclease/phosphodiesterase" evidence="8">
    <location>
        <begin position="394"/>
        <end position="601"/>
    </location>
</feature>
<dbReference type="GO" id="GO:0004519">
    <property type="term" value="F:endonuclease activity"/>
    <property type="evidence" value="ECO:0007669"/>
    <property type="project" value="UniProtKB-KW"/>
</dbReference>
<organism evidence="10 11">
    <name type="scientific">Streptomyces goshikiensis</name>
    <dbReference type="NCBI Taxonomy" id="1942"/>
    <lineage>
        <taxon>Bacteria</taxon>
        <taxon>Bacillati</taxon>
        <taxon>Actinomycetota</taxon>
        <taxon>Actinomycetes</taxon>
        <taxon>Kitasatosporales</taxon>
        <taxon>Streptomycetaceae</taxon>
        <taxon>Streptomyces</taxon>
    </lineage>
</organism>
<evidence type="ECO:0000256" key="1">
    <source>
        <dbReference type="ARBA" id="ARBA00001946"/>
    </source>
</evidence>
<evidence type="ECO:0000256" key="5">
    <source>
        <dbReference type="ARBA" id="ARBA00022759"/>
    </source>
</evidence>
<dbReference type="InterPro" id="IPR020821">
    <property type="entry name" value="ENPP1-3/EXOG-like_nuc-like"/>
</dbReference>
<keyword evidence="3" id="KW-0540">Nuclease</keyword>
<dbReference type="SMART" id="SM00892">
    <property type="entry name" value="Endonuclease_NS"/>
    <property type="match status" value="1"/>
</dbReference>
<protein>
    <submittedName>
        <fullName evidence="10">DNA/RNA non-specific endonuclease</fullName>
    </submittedName>
</protein>
<dbReference type="SUPFAM" id="SSF54060">
    <property type="entry name" value="His-Me finger endonucleases"/>
    <property type="match status" value="1"/>
</dbReference>
<dbReference type="InterPro" id="IPR018524">
    <property type="entry name" value="DNA/RNA_endonuclease_AS"/>
</dbReference>
<dbReference type="EMBL" id="CP108057">
    <property type="protein sequence ID" value="WUO45984.1"/>
    <property type="molecule type" value="Genomic_DNA"/>
</dbReference>
<proteinExistence type="inferred from homology"/>
<keyword evidence="6" id="KW-0378">Hydrolase</keyword>
<dbReference type="InterPro" id="IPR001604">
    <property type="entry name" value="Endo_G_ENPP1-like_dom"/>
</dbReference>
<dbReference type="SUPFAM" id="SSF50494">
    <property type="entry name" value="Trypsin-like serine proteases"/>
    <property type="match status" value="1"/>
</dbReference>
<feature type="domain" description="DNA/RNA non-specific endonuclease/pyrophosphatase/phosphodiesterase" evidence="9">
    <location>
        <begin position="393"/>
        <end position="601"/>
    </location>
</feature>
<reference evidence="10" key="1">
    <citation type="submission" date="2022-10" db="EMBL/GenBank/DDBJ databases">
        <title>The complete genomes of actinobacterial strains from the NBC collection.</title>
        <authorList>
            <person name="Joergensen T.S."/>
            <person name="Alvarez Arevalo M."/>
            <person name="Sterndorff E.B."/>
            <person name="Faurdal D."/>
            <person name="Vuksanovic O."/>
            <person name="Mourched A.-S."/>
            <person name="Charusanti P."/>
            <person name="Shaw S."/>
            <person name="Blin K."/>
            <person name="Weber T."/>
        </authorList>
    </citation>
    <scope>NUCLEOTIDE SEQUENCE</scope>
    <source>
        <strain evidence="10">NBC_00283</strain>
    </source>
</reference>
<dbReference type="CDD" id="cd00091">
    <property type="entry name" value="NUC"/>
    <property type="match status" value="1"/>
</dbReference>
<evidence type="ECO:0000313" key="11">
    <source>
        <dbReference type="Proteomes" id="UP001432075"/>
    </source>
</evidence>
<dbReference type="InterPro" id="IPR009003">
    <property type="entry name" value="Peptidase_S1_PA"/>
</dbReference>
<dbReference type="RefSeq" id="WP_008743572.1">
    <property type="nucleotide sequence ID" value="NZ_CP108057.1"/>
</dbReference>
<comment type="cofactor">
    <cofactor evidence="1">
        <name>Mg(2+)</name>
        <dbReference type="ChEBI" id="CHEBI:18420"/>
    </cofactor>
</comment>
<keyword evidence="5 10" id="KW-0255">Endonuclease</keyword>
<evidence type="ECO:0000256" key="2">
    <source>
        <dbReference type="ARBA" id="ARBA00010052"/>
    </source>
</evidence>
<gene>
    <name evidence="10" type="ORF">OHU17_09105</name>
</gene>
<dbReference type="PANTHER" id="PTHR13966">
    <property type="entry name" value="ENDONUCLEASE RELATED"/>
    <property type="match status" value="1"/>
</dbReference>
<evidence type="ECO:0000259" key="9">
    <source>
        <dbReference type="SMART" id="SM00892"/>
    </source>
</evidence>
<comment type="similarity">
    <text evidence="2">Belongs to the DNA/RNA non-specific endonuclease family.</text>
</comment>
<dbReference type="Pfam" id="PF01223">
    <property type="entry name" value="Endonuclease_NS"/>
    <property type="match status" value="1"/>
</dbReference>
<dbReference type="PANTHER" id="PTHR13966:SF5">
    <property type="entry name" value="ENDONUCLEASE G, MITOCHONDRIAL"/>
    <property type="match status" value="1"/>
</dbReference>
<sequence length="625" mass="67558">MAAKKRSAATSPAAASAGGQDKLIDSLKQFIRAQGSGYLADPNVSSIGIGYKETKGKRGKELALQFTVDKKVRPEGVDGLMSTPIPALIDIGGGVKVPTDVVQRSYKPHFLLVAEAETPDRQKRVDPVRPGVSVGNVKVSAGTIGCVVFDKNDGSSCLLSNWHVLNGRKGELGDDVVQPGKADDSRTALNRLGTLKRSHLGLAGDCAVSSITDREFDTSVLDLGVTPTQLGEPQIDDKVVKSGRTTGVTHGVVSRPFARVSIDYGPPVGTREIECFEIGPDPNKPADDGEISAPGDSGAAWLFKTRGGRPSEVLAGLHFGGESDVDPEERALACFPRAVFEELKITLQAPAPESLEAVTGYDPGFLAVAVATPRLSPSLKADAVRLDGTEVIPYTHFSLALSGTRRFAFWVAWNIDGGAIKKIDRSGIEFKKDPRLPADAQVGNEMYKGNRLDRGHIARRADLIWGPLPEADRANTDSFFYTNITPQMDDFNQSAKAGIWGELENALFEEVEVEGLRISVFGGPVFHDDDRLFRGARLPREFWKVLVYSEKGTLKAKAFLLTQNLVLAEILELDEFRVFQVKVGEVQKRTGLKFPAALVQADTLVVPEAVEDRAPLEGLADINWH</sequence>
<keyword evidence="7" id="KW-0460">Magnesium</keyword>